<dbReference type="Gene3D" id="3.40.720.10">
    <property type="entry name" value="Alkaline Phosphatase, subunit A"/>
    <property type="match status" value="1"/>
</dbReference>
<dbReference type="InterPro" id="IPR007312">
    <property type="entry name" value="Phosphoesterase"/>
</dbReference>
<reference evidence="3 4" key="1">
    <citation type="submission" date="2021-03" db="EMBL/GenBank/DDBJ databases">
        <title>Genomic Encyclopedia of Type Strains, Phase IV (KMG-IV): sequencing the most valuable type-strain genomes for metagenomic binning, comparative biology and taxonomic classification.</title>
        <authorList>
            <person name="Goeker M."/>
        </authorList>
    </citation>
    <scope>NUCLEOTIDE SEQUENCE [LARGE SCALE GENOMIC DNA]</scope>
    <source>
        <strain evidence="3 4">DSM 23491</strain>
    </source>
</reference>
<dbReference type="SUPFAM" id="SSF53649">
    <property type="entry name" value="Alkaline phosphatase-like"/>
    <property type="match status" value="1"/>
</dbReference>
<evidence type="ECO:0000313" key="3">
    <source>
        <dbReference type="EMBL" id="MBP1936175.1"/>
    </source>
</evidence>
<dbReference type="Pfam" id="PF04185">
    <property type="entry name" value="Phosphoesterase"/>
    <property type="match status" value="1"/>
</dbReference>
<evidence type="ECO:0008006" key="5">
    <source>
        <dbReference type="Google" id="ProtNLM"/>
    </source>
</evidence>
<dbReference type="Proteomes" id="UP001519273">
    <property type="component" value="Unassembled WGS sequence"/>
</dbReference>
<evidence type="ECO:0000313" key="4">
    <source>
        <dbReference type="Proteomes" id="UP001519273"/>
    </source>
</evidence>
<accession>A0ABS4H235</accession>
<dbReference type="InterPro" id="IPR017850">
    <property type="entry name" value="Alkaline_phosphatase_core_sf"/>
</dbReference>
<evidence type="ECO:0000256" key="2">
    <source>
        <dbReference type="SAM" id="SignalP"/>
    </source>
</evidence>
<keyword evidence="1" id="KW-0378">Hydrolase</keyword>
<feature type="chain" id="PRO_5046031794" description="Acid phosphatase" evidence="2">
    <location>
        <begin position="27"/>
        <end position="296"/>
    </location>
</feature>
<feature type="signal peptide" evidence="2">
    <location>
        <begin position="1"/>
        <end position="26"/>
    </location>
</feature>
<sequence>MSKKIKLFIATIIVTISAISLSSYNAKQNWLEAKSQAAAATKTLNSKPFYNHIVIVVEENHTSKKIVNNPSAPYINSLMKSGVNLTNHYAIEHPSQPNYLDLFSGSNQGVTNDKVPPKMHTDNLAFELIKHHFTFGGYSEGLPKVGYDGPYSLKTKYARKHNPWSNFTNLPSSISMPLSSFPKDYNQLPTVSFVIPNLDHDMHDGSIKTADDWLKKHMSSYVHWATGHNSLFILTWDEDDMSSNNKIPTVIVGANLKNGVYNTKTNHFTILRTIEEIYGLNFLGKSKNAQPLRIWK</sequence>
<protein>
    <recommendedName>
        <fullName evidence="5">Acid phosphatase</fullName>
    </recommendedName>
</protein>
<name>A0ABS4H235_9BACL</name>
<evidence type="ECO:0000256" key="1">
    <source>
        <dbReference type="ARBA" id="ARBA00022801"/>
    </source>
</evidence>
<dbReference type="PANTHER" id="PTHR31956">
    <property type="entry name" value="NON-SPECIFIC PHOSPHOLIPASE C4-RELATED"/>
    <property type="match status" value="1"/>
</dbReference>
<keyword evidence="4" id="KW-1185">Reference proteome</keyword>
<keyword evidence="2" id="KW-0732">Signal</keyword>
<dbReference type="RefSeq" id="WP_245251865.1">
    <property type="nucleotide sequence ID" value="NZ_CBCRVE010000002.1"/>
</dbReference>
<dbReference type="EMBL" id="JAGGKP010000001">
    <property type="protein sequence ID" value="MBP1936175.1"/>
    <property type="molecule type" value="Genomic_DNA"/>
</dbReference>
<organism evidence="3 4">
    <name type="scientific">Paenibacillus sediminis</name>
    <dbReference type="NCBI Taxonomy" id="664909"/>
    <lineage>
        <taxon>Bacteria</taxon>
        <taxon>Bacillati</taxon>
        <taxon>Bacillota</taxon>
        <taxon>Bacilli</taxon>
        <taxon>Bacillales</taxon>
        <taxon>Paenibacillaceae</taxon>
        <taxon>Paenibacillus</taxon>
    </lineage>
</organism>
<comment type="caution">
    <text evidence="3">The sequence shown here is derived from an EMBL/GenBank/DDBJ whole genome shotgun (WGS) entry which is preliminary data.</text>
</comment>
<gene>
    <name evidence="3" type="ORF">J2Z20_001036</name>
</gene>
<proteinExistence type="predicted"/>
<dbReference type="PANTHER" id="PTHR31956:SF1">
    <property type="entry name" value="NON-SPECIFIC PHOSPHOLIPASE C1"/>
    <property type="match status" value="1"/>
</dbReference>